<reference evidence="3" key="1">
    <citation type="journal article" date="2017" name="bioRxiv">
        <title>Conservation of a gene cluster reveals novel cercosporin biosynthetic mechanisms and extends production to the genus Colletotrichum.</title>
        <authorList>
            <person name="de Jonge R."/>
            <person name="Ebert M.K."/>
            <person name="Huitt-Roehl C.R."/>
            <person name="Pal P."/>
            <person name="Suttle J.C."/>
            <person name="Spanner R.E."/>
            <person name="Neubauer J.D."/>
            <person name="Jurick W.M.II."/>
            <person name="Stott K.A."/>
            <person name="Secor G.A."/>
            <person name="Thomma B.P.H.J."/>
            <person name="Van de Peer Y."/>
            <person name="Townsend C.A."/>
            <person name="Bolton M.D."/>
        </authorList>
    </citation>
    <scope>NUCLEOTIDE SEQUENCE [LARGE SCALE GENOMIC DNA]</scope>
    <source>
        <strain evidence="3">CBS538.71</strain>
    </source>
</reference>
<dbReference type="AlphaFoldDB" id="A0A2S6BVR2"/>
<accession>A0A2S6BVR2</accession>
<protein>
    <submittedName>
        <fullName evidence="2">Uncharacterized protein</fullName>
    </submittedName>
</protein>
<name>A0A2S6BVR2_9PEZI</name>
<evidence type="ECO:0000313" key="3">
    <source>
        <dbReference type="Proteomes" id="UP000237631"/>
    </source>
</evidence>
<comment type="caution">
    <text evidence="2">The sequence shown here is derived from an EMBL/GenBank/DDBJ whole genome shotgun (WGS) entry which is preliminary data.</text>
</comment>
<evidence type="ECO:0000313" key="2">
    <source>
        <dbReference type="EMBL" id="PPJ51562.1"/>
    </source>
</evidence>
<keyword evidence="1" id="KW-0812">Transmembrane</keyword>
<sequence length="174" mass="19029">MVLANHSKTSNKEAILRAVGANISELEAHQDRIVELITTNASSIIDLAHHFKNINATAATNAIEHQLQLNGLELANLPEIILEFVRENRGTAWNLIPIILLLTSLFPSPIWLKVLWELGLIQVGPVAGGVFAFAQRIFGTPWLMRMIQSAAMGGWGVTVMNTFTRASALLARLG</sequence>
<keyword evidence="3" id="KW-1185">Reference proteome</keyword>
<dbReference type="EMBL" id="PNEN01001749">
    <property type="protein sequence ID" value="PPJ51562.1"/>
    <property type="molecule type" value="Genomic_DNA"/>
</dbReference>
<gene>
    <name evidence="2" type="ORF">CBER1_08635</name>
</gene>
<dbReference type="Proteomes" id="UP000237631">
    <property type="component" value="Unassembled WGS sequence"/>
</dbReference>
<evidence type="ECO:0000256" key="1">
    <source>
        <dbReference type="SAM" id="Phobius"/>
    </source>
</evidence>
<proteinExistence type="predicted"/>
<organism evidence="2 3">
    <name type="scientific">Cercospora berteroae</name>
    <dbReference type="NCBI Taxonomy" id="357750"/>
    <lineage>
        <taxon>Eukaryota</taxon>
        <taxon>Fungi</taxon>
        <taxon>Dikarya</taxon>
        <taxon>Ascomycota</taxon>
        <taxon>Pezizomycotina</taxon>
        <taxon>Dothideomycetes</taxon>
        <taxon>Dothideomycetidae</taxon>
        <taxon>Mycosphaerellales</taxon>
        <taxon>Mycosphaerellaceae</taxon>
        <taxon>Cercospora</taxon>
    </lineage>
</organism>
<dbReference type="OrthoDB" id="440424at2759"/>
<keyword evidence="1" id="KW-1133">Transmembrane helix</keyword>
<feature type="transmembrane region" description="Helical" evidence="1">
    <location>
        <begin position="92"/>
        <end position="112"/>
    </location>
</feature>
<keyword evidence="1" id="KW-0472">Membrane</keyword>
<feature type="transmembrane region" description="Helical" evidence="1">
    <location>
        <begin position="118"/>
        <end position="138"/>
    </location>
</feature>